<feature type="transmembrane region" description="Helical" evidence="11">
    <location>
        <begin position="311"/>
        <end position="330"/>
    </location>
</feature>
<proteinExistence type="inferred from homology"/>
<comment type="subunit">
    <text evidence="10">Interacts with Orco. Complexes exist early in the endomembrane system in olfactory sensory neurons (OSNs), coupling these complexes to the conserved ciliary trafficking pathway.</text>
</comment>
<evidence type="ECO:0000313" key="12">
    <source>
        <dbReference type="EMBL" id="ALC46672.1"/>
    </source>
</evidence>
<sequence length="396" mass="45416">MATTSSSSEASKPQIIKLKDFFVYSNILHLTIGMKAYATETQLTKWRSMLLHASFISQLIILNIVLLGQILFVIVAINNGSNFVEATLNIAIFSFGIVGNVKIAYIYMQHAHISSVVDCLQELHPQTLELQVEYRVEHYLRSFTGMCKFYCGMHLILAWTYNLYWAVYYLIMDLWLGKVSYVRMLPYYSWTPWDYQHNWSYYPTYIAQNLAAQYCFAGQLATDMLLLALATLMVMHFERLGLRLEQHVAGVCAKRDIRFLQSCIAYHQRLLLLCEDINKIFGISLLCNFGSSCGIICFVIFQLTVGGQLDTLLMLLLFLICAMVQIILIGNHAQRLINASEQIGQAIYNHDWFNANLQYRKLMLQIMIRSQSACYLKATPFLPISHITVASVSMYN</sequence>
<dbReference type="STRING" id="30019.A0A0M4EQN1"/>
<keyword evidence="8 11" id="KW-0675">Receptor</keyword>
<dbReference type="EMBL" id="CP012526">
    <property type="protein sequence ID" value="ALC46672.1"/>
    <property type="molecule type" value="Genomic_DNA"/>
</dbReference>
<keyword evidence="9 11" id="KW-0807">Transducer</keyword>
<feature type="transmembrane region" description="Helical" evidence="11">
    <location>
        <begin position="280"/>
        <end position="305"/>
    </location>
</feature>
<protein>
    <recommendedName>
        <fullName evidence="11">Odorant receptor</fullName>
    </recommendedName>
</protein>
<dbReference type="PANTHER" id="PTHR21137:SF44">
    <property type="entry name" value="ODORANT RECEPTOR 13A-RELATED"/>
    <property type="match status" value="1"/>
</dbReference>
<feature type="transmembrane region" description="Helical" evidence="11">
    <location>
        <begin position="83"/>
        <end position="105"/>
    </location>
</feature>
<dbReference type="Pfam" id="PF02949">
    <property type="entry name" value="7tm_6"/>
    <property type="match status" value="1"/>
</dbReference>
<feature type="transmembrane region" description="Helical" evidence="11">
    <location>
        <begin position="50"/>
        <end position="77"/>
    </location>
</feature>
<dbReference type="GO" id="GO:0004984">
    <property type="term" value="F:olfactory receptor activity"/>
    <property type="evidence" value="ECO:0007669"/>
    <property type="project" value="InterPro"/>
</dbReference>
<keyword evidence="6 11" id="KW-1133">Transmembrane helix</keyword>
<comment type="caution">
    <text evidence="11">Lacks conserved residue(s) required for the propagation of feature annotation.</text>
</comment>
<evidence type="ECO:0000256" key="11">
    <source>
        <dbReference type="RuleBase" id="RU351113"/>
    </source>
</evidence>
<dbReference type="GO" id="GO:0005886">
    <property type="term" value="C:plasma membrane"/>
    <property type="evidence" value="ECO:0007669"/>
    <property type="project" value="UniProtKB-SubCell"/>
</dbReference>
<keyword evidence="3 11" id="KW-0716">Sensory transduction</keyword>
<evidence type="ECO:0000256" key="8">
    <source>
        <dbReference type="ARBA" id="ARBA00023170"/>
    </source>
</evidence>
<feature type="transmembrane region" description="Helical" evidence="11">
    <location>
        <begin position="21"/>
        <end position="38"/>
    </location>
</feature>
<evidence type="ECO:0000256" key="4">
    <source>
        <dbReference type="ARBA" id="ARBA00022692"/>
    </source>
</evidence>
<evidence type="ECO:0000256" key="5">
    <source>
        <dbReference type="ARBA" id="ARBA00022725"/>
    </source>
</evidence>
<reference evidence="12 13" key="1">
    <citation type="submission" date="2015-08" db="EMBL/GenBank/DDBJ databases">
        <title>Ancestral chromatin configuration constrains chromatin evolution on differentiating sex chromosomes in Drosophila.</title>
        <authorList>
            <person name="Zhou Q."/>
            <person name="Bachtrog D."/>
        </authorList>
    </citation>
    <scope>NUCLEOTIDE SEQUENCE [LARGE SCALE GENOMIC DNA]</scope>
    <source>
        <tissue evidence="12">Whole larvae</tissue>
    </source>
</reference>
<organism evidence="12 13">
    <name type="scientific">Drosophila busckii</name>
    <name type="common">Fruit fly</name>
    <dbReference type="NCBI Taxonomy" id="30019"/>
    <lineage>
        <taxon>Eukaryota</taxon>
        <taxon>Metazoa</taxon>
        <taxon>Ecdysozoa</taxon>
        <taxon>Arthropoda</taxon>
        <taxon>Hexapoda</taxon>
        <taxon>Insecta</taxon>
        <taxon>Pterygota</taxon>
        <taxon>Neoptera</taxon>
        <taxon>Endopterygota</taxon>
        <taxon>Diptera</taxon>
        <taxon>Brachycera</taxon>
        <taxon>Muscomorpha</taxon>
        <taxon>Ephydroidea</taxon>
        <taxon>Drosophilidae</taxon>
        <taxon>Drosophila</taxon>
    </lineage>
</organism>
<dbReference type="InterPro" id="IPR004117">
    <property type="entry name" value="7tm6_olfct_rcpt"/>
</dbReference>
<dbReference type="Proteomes" id="UP000494163">
    <property type="component" value="Chromosome 3R"/>
</dbReference>
<dbReference type="GO" id="GO:0007165">
    <property type="term" value="P:signal transduction"/>
    <property type="evidence" value="ECO:0007669"/>
    <property type="project" value="UniProtKB-KW"/>
</dbReference>
<dbReference type="AlphaFoldDB" id="A0A0M4EQN1"/>
<dbReference type="PANTHER" id="PTHR21137">
    <property type="entry name" value="ODORANT RECEPTOR"/>
    <property type="match status" value="1"/>
</dbReference>
<evidence type="ECO:0000256" key="10">
    <source>
        <dbReference type="ARBA" id="ARBA00038679"/>
    </source>
</evidence>
<name>A0A0M4EQN1_DROBS</name>
<evidence type="ECO:0000256" key="1">
    <source>
        <dbReference type="ARBA" id="ARBA00004651"/>
    </source>
</evidence>
<keyword evidence="13" id="KW-1185">Reference proteome</keyword>
<accession>A0A0M4EQN1</accession>
<feature type="transmembrane region" description="Helical" evidence="11">
    <location>
        <begin position="149"/>
        <end position="171"/>
    </location>
</feature>
<keyword evidence="2" id="KW-1003">Cell membrane</keyword>
<keyword evidence="4 11" id="KW-0812">Transmembrane</keyword>
<evidence type="ECO:0000256" key="9">
    <source>
        <dbReference type="ARBA" id="ARBA00023224"/>
    </source>
</evidence>
<dbReference type="OrthoDB" id="8185860at2759"/>
<evidence type="ECO:0000256" key="7">
    <source>
        <dbReference type="ARBA" id="ARBA00023136"/>
    </source>
</evidence>
<dbReference type="OMA" id="LFLFCAM"/>
<gene>
    <name evidence="12" type="ORF">Dbus_chr3Rg1422</name>
</gene>
<evidence type="ECO:0000256" key="6">
    <source>
        <dbReference type="ARBA" id="ARBA00022989"/>
    </source>
</evidence>
<evidence type="ECO:0000256" key="2">
    <source>
        <dbReference type="ARBA" id="ARBA00022475"/>
    </source>
</evidence>
<evidence type="ECO:0000313" key="13">
    <source>
        <dbReference type="Proteomes" id="UP000494163"/>
    </source>
</evidence>
<keyword evidence="5 11" id="KW-0552">Olfaction</keyword>
<comment type="similarity">
    <text evidence="11">Belongs to the insect chemoreceptor superfamily. Heteromeric odorant receptor channel (TC 1.A.69) family.</text>
</comment>
<dbReference type="GO" id="GO:0005549">
    <property type="term" value="F:odorant binding"/>
    <property type="evidence" value="ECO:0007669"/>
    <property type="project" value="InterPro"/>
</dbReference>
<comment type="subcellular location">
    <subcellularLocation>
        <location evidence="1 11">Cell membrane</location>
        <topology evidence="1 11">Multi-pass membrane protein</topology>
    </subcellularLocation>
</comment>
<keyword evidence="7 11" id="KW-0472">Membrane</keyword>
<evidence type="ECO:0000256" key="3">
    <source>
        <dbReference type="ARBA" id="ARBA00022606"/>
    </source>
</evidence>